<dbReference type="EMBL" id="JBAHYK010001080">
    <property type="protein sequence ID" value="KAL0569619.1"/>
    <property type="molecule type" value="Genomic_DNA"/>
</dbReference>
<reference evidence="1 2" key="1">
    <citation type="submission" date="2024-02" db="EMBL/GenBank/DDBJ databases">
        <title>A draft genome for the cacao thread blight pathogen Marasmius crinis-equi.</title>
        <authorList>
            <person name="Cohen S.P."/>
            <person name="Baruah I.K."/>
            <person name="Amoako-Attah I."/>
            <person name="Bukari Y."/>
            <person name="Meinhardt L.W."/>
            <person name="Bailey B.A."/>
        </authorList>
    </citation>
    <scope>NUCLEOTIDE SEQUENCE [LARGE SCALE GENOMIC DNA]</scope>
    <source>
        <strain evidence="1 2">GH-76</strain>
    </source>
</reference>
<gene>
    <name evidence="1" type="ORF">V5O48_012345</name>
</gene>
<dbReference type="SUPFAM" id="SSF52047">
    <property type="entry name" value="RNI-like"/>
    <property type="match status" value="1"/>
</dbReference>
<dbReference type="InterPro" id="IPR032675">
    <property type="entry name" value="LRR_dom_sf"/>
</dbReference>
<organism evidence="1 2">
    <name type="scientific">Marasmius crinis-equi</name>
    <dbReference type="NCBI Taxonomy" id="585013"/>
    <lineage>
        <taxon>Eukaryota</taxon>
        <taxon>Fungi</taxon>
        <taxon>Dikarya</taxon>
        <taxon>Basidiomycota</taxon>
        <taxon>Agaricomycotina</taxon>
        <taxon>Agaricomycetes</taxon>
        <taxon>Agaricomycetidae</taxon>
        <taxon>Agaricales</taxon>
        <taxon>Marasmiineae</taxon>
        <taxon>Marasmiaceae</taxon>
        <taxon>Marasmius</taxon>
    </lineage>
</organism>
<sequence>MNHSEEDLHTRWLPFVNFLSRVVNIREFTFRCSEPVPLILLNILEENHPSCELHVKGWTRASVDLEVGDPSEGALARSPCLRSIEAHMQLNYPGEINLTEAAFRRILALSPNLQAAQFRYRSRRFCGNGYQSVPAEQWAKIAREKERFKVGNPVRKAAMKTIRWDRAGLDTIQFWETFAVLRNVMELHVEAVSDVRWMEYALENETFSGVKRLSFRLTPFRRDESDKARFQSVLGELLDSFSSLEYLRINNFHDYISLPSILLQHGKRLRSLSLHQASTRNTWPTLTIAELNLIRSEAPALTHLSIDINLTADPEKSELEIYRVISSFLELRTLAIQYNFPQDPLKYYFGRIERDGGRHSGRDHMLLNKAFAKKVWIAVQNKYKRLENMSLHIFSLFAWFADEVGETGFPVVWDFQEERDGILSKLCVRRNERDDLKDDVEALVYGH</sequence>
<dbReference type="Proteomes" id="UP001465976">
    <property type="component" value="Unassembled WGS sequence"/>
</dbReference>
<comment type="caution">
    <text evidence="1">The sequence shown here is derived from an EMBL/GenBank/DDBJ whole genome shotgun (WGS) entry which is preliminary data.</text>
</comment>
<dbReference type="Gene3D" id="3.80.10.10">
    <property type="entry name" value="Ribonuclease Inhibitor"/>
    <property type="match status" value="1"/>
</dbReference>
<accession>A0ABR3F323</accession>
<evidence type="ECO:0000313" key="1">
    <source>
        <dbReference type="EMBL" id="KAL0569619.1"/>
    </source>
</evidence>
<evidence type="ECO:0000313" key="2">
    <source>
        <dbReference type="Proteomes" id="UP001465976"/>
    </source>
</evidence>
<keyword evidence="2" id="KW-1185">Reference proteome</keyword>
<proteinExistence type="predicted"/>
<protein>
    <submittedName>
        <fullName evidence="1">Uncharacterized protein</fullName>
    </submittedName>
</protein>
<name>A0ABR3F323_9AGAR</name>